<evidence type="ECO:0000256" key="2">
    <source>
        <dbReference type="SAM" id="Phobius"/>
    </source>
</evidence>
<evidence type="ECO:0000313" key="4">
    <source>
        <dbReference type="EMBL" id="MBC6470726.1"/>
    </source>
</evidence>
<proteinExistence type="inferred from homology"/>
<dbReference type="EMBL" id="JABVEC010000047">
    <property type="protein sequence ID" value="MBC6470726.1"/>
    <property type="molecule type" value="Genomic_DNA"/>
</dbReference>
<keyword evidence="2" id="KW-0812">Transmembrane</keyword>
<organism evidence="4 5">
    <name type="scientific">Actinomadura alba</name>
    <dbReference type="NCBI Taxonomy" id="406431"/>
    <lineage>
        <taxon>Bacteria</taxon>
        <taxon>Bacillati</taxon>
        <taxon>Actinomycetota</taxon>
        <taxon>Actinomycetes</taxon>
        <taxon>Streptosporangiales</taxon>
        <taxon>Thermomonosporaceae</taxon>
        <taxon>Actinomadura</taxon>
    </lineage>
</organism>
<accession>A0ABR7M119</accession>
<evidence type="ECO:0000256" key="1">
    <source>
        <dbReference type="ARBA" id="ARBA00006068"/>
    </source>
</evidence>
<comment type="caution">
    <text evidence="4">The sequence shown here is derived from an EMBL/GenBank/DDBJ whole genome shotgun (WGS) entry which is preliminary data.</text>
</comment>
<sequence length="341" mass="36138">MDELKMIGDLLTPERPASGQVIADARGRLLDEARTANRFARLLRSGRVWLTLALISGVTAALAIVPTVLLGGERSVEAPPGTRPAKPGKALNVLVVGSDRRLGAPGARADTMILLHLSADRKSLKGVSLPRDLMVRIPACESPSGAAVRGHLGLIGSAFTTGGLTCAWKTVESVTGVRVDHAMAIDYTGFKGMVDALGGVEIRLPSAVDDPYSGLRLPAGRHVVRGEQALAYVRTRRGIEDGSDLARIKNQQRFLAAMLSKAGDSLTDPARLYAFLRAADKAIEADPKLDLTTMYAIARGAKVTETGGATFVTAPFSPYPADPNRIQLKAGAAERLFVSLR</sequence>
<keyword evidence="2" id="KW-1133">Transmembrane helix</keyword>
<dbReference type="RefSeq" id="WP_187247768.1">
    <property type="nucleotide sequence ID" value="NZ_BAAAOK010000031.1"/>
</dbReference>
<dbReference type="Pfam" id="PF03816">
    <property type="entry name" value="LytR_cpsA_psr"/>
    <property type="match status" value="1"/>
</dbReference>
<dbReference type="InterPro" id="IPR004474">
    <property type="entry name" value="LytR_CpsA_psr"/>
</dbReference>
<comment type="similarity">
    <text evidence="1">Belongs to the LytR/CpsA/Psr (LCP) family.</text>
</comment>
<protein>
    <submittedName>
        <fullName evidence="4">LCP family protein</fullName>
    </submittedName>
</protein>
<dbReference type="PANTHER" id="PTHR33392">
    <property type="entry name" value="POLYISOPRENYL-TEICHOIC ACID--PEPTIDOGLYCAN TEICHOIC ACID TRANSFERASE TAGU"/>
    <property type="match status" value="1"/>
</dbReference>
<keyword evidence="5" id="KW-1185">Reference proteome</keyword>
<gene>
    <name evidence="4" type="ORF">HKK74_35325</name>
</gene>
<dbReference type="InterPro" id="IPR050922">
    <property type="entry name" value="LytR/CpsA/Psr_CW_biosynth"/>
</dbReference>
<dbReference type="NCBIfam" id="TIGR00350">
    <property type="entry name" value="lytR_cpsA_psr"/>
    <property type="match status" value="1"/>
</dbReference>
<feature type="domain" description="Cell envelope-related transcriptional attenuator" evidence="3">
    <location>
        <begin position="108"/>
        <end position="262"/>
    </location>
</feature>
<reference evidence="4 5" key="1">
    <citation type="submission" date="2020-06" db="EMBL/GenBank/DDBJ databases">
        <title>Actinomadura xiongansis sp. nov., isolated from soil of Baiyangdian.</title>
        <authorList>
            <person name="Zhang X."/>
        </authorList>
    </citation>
    <scope>NUCLEOTIDE SEQUENCE [LARGE SCALE GENOMIC DNA]</scope>
    <source>
        <strain evidence="4 5">HBUM206468</strain>
    </source>
</reference>
<name>A0ABR7M119_9ACTN</name>
<dbReference type="Gene3D" id="3.40.630.190">
    <property type="entry name" value="LCP protein"/>
    <property type="match status" value="1"/>
</dbReference>
<evidence type="ECO:0000259" key="3">
    <source>
        <dbReference type="Pfam" id="PF03816"/>
    </source>
</evidence>
<keyword evidence="2" id="KW-0472">Membrane</keyword>
<dbReference type="PANTHER" id="PTHR33392:SF6">
    <property type="entry name" value="POLYISOPRENYL-TEICHOIC ACID--PEPTIDOGLYCAN TEICHOIC ACID TRANSFERASE TAGU"/>
    <property type="match status" value="1"/>
</dbReference>
<feature type="transmembrane region" description="Helical" evidence="2">
    <location>
        <begin position="48"/>
        <end position="70"/>
    </location>
</feature>
<evidence type="ECO:0000313" key="5">
    <source>
        <dbReference type="Proteomes" id="UP000805614"/>
    </source>
</evidence>
<dbReference type="Proteomes" id="UP000805614">
    <property type="component" value="Unassembled WGS sequence"/>
</dbReference>